<reference evidence="2 3" key="1">
    <citation type="submission" date="2019-03" db="EMBL/GenBank/DDBJ databases">
        <title>Draft genome sequences of novel Actinobacteria.</title>
        <authorList>
            <person name="Sahin N."/>
            <person name="Ay H."/>
            <person name="Saygin H."/>
        </authorList>
    </citation>
    <scope>NUCLEOTIDE SEQUENCE [LARGE SCALE GENOMIC DNA]</scope>
    <source>
        <strain evidence="2 3">CH32</strain>
    </source>
</reference>
<evidence type="ECO:0000313" key="2">
    <source>
        <dbReference type="EMBL" id="TDD26782.1"/>
    </source>
</evidence>
<evidence type="ECO:0000313" key="3">
    <source>
        <dbReference type="Proteomes" id="UP000295302"/>
    </source>
</evidence>
<dbReference type="InterPro" id="IPR025296">
    <property type="entry name" value="DUF4158"/>
</dbReference>
<dbReference type="OrthoDB" id="3538665at2"/>
<evidence type="ECO:0000259" key="1">
    <source>
        <dbReference type="Pfam" id="PF13700"/>
    </source>
</evidence>
<feature type="domain" description="DUF4158" evidence="1">
    <location>
        <begin position="8"/>
        <end position="86"/>
    </location>
</feature>
<sequence length="98" mass="10849">MSVAQEYLSAAKVDRYGRFVADPTPEELEKFFFLDAAALKEARDKRRLHNRLGWSIQWGTVRMLGTFLTDSGPADVPQAVAEYVAGACPRNVDTLSTG</sequence>
<organism evidence="2 3">
    <name type="scientific">Nonomuraea terrae</name>
    <dbReference type="NCBI Taxonomy" id="2530383"/>
    <lineage>
        <taxon>Bacteria</taxon>
        <taxon>Bacillati</taxon>
        <taxon>Actinomycetota</taxon>
        <taxon>Actinomycetes</taxon>
        <taxon>Streptosporangiales</taxon>
        <taxon>Streptosporangiaceae</taxon>
        <taxon>Nonomuraea</taxon>
    </lineage>
</organism>
<dbReference type="Pfam" id="PF13700">
    <property type="entry name" value="DUF4158"/>
    <property type="match status" value="1"/>
</dbReference>
<dbReference type="EMBL" id="SMKQ01000466">
    <property type="protein sequence ID" value="TDD26782.1"/>
    <property type="molecule type" value="Genomic_DNA"/>
</dbReference>
<keyword evidence="3" id="KW-1185">Reference proteome</keyword>
<accession>A0A4R4X8M7</accession>
<proteinExistence type="predicted"/>
<gene>
    <name evidence="2" type="ORF">E1286_47420</name>
</gene>
<protein>
    <submittedName>
        <fullName evidence="2">DUF4158 domain-containing protein</fullName>
    </submittedName>
</protein>
<dbReference type="AlphaFoldDB" id="A0A4R4X8M7"/>
<name>A0A4R4X8M7_9ACTN</name>
<dbReference type="Proteomes" id="UP000295302">
    <property type="component" value="Unassembled WGS sequence"/>
</dbReference>
<comment type="caution">
    <text evidence="2">The sequence shown here is derived from an EMBL/GenBank/DDBJ whole genome shotgun (WGS) entry which is preliminary data.</text>
</comment>